<dbReference type="Gene3D" id="1.25.40.10">
    <property type="entry name" value="Tetratricopeptide repeat domain"/>
    <property type="match status" value="1"/>
</dbReference>
<evidence type="ECO:0000313" key="2">
    <source>
        <dbReference type="Proteomes" id="UP001412067"/>
    </source>
</evidence>
<dbReference type="InterPro" id="IPR011990">
    <property type="entry name" value="TPR-like_helical_dom_sf"/>
</dbReference>
<accession>A0ABR2MR22</accession>
<comment type="caution">
    <text evidence="1">The sequence shown here is derived from an EMBL/GenBank/DDBJ whole genome shotgun (WGS) entry which is preliminary data.</text>
</comment>
<proteinExistence type="predicted"/>
<protein>
    <submittedName>
        <fullName evidence="1">Histone-lysine N-methyltransferase ASHR1</fullName>
    </submittedName>
</protein>
<evidence type="ECO:0000313" key="1">
    <source>
        <dbReference type="EMBL" id="KAK8965916.1"/>
    </source>
</evidence>
<keyword evidence="2" id="KW-1185">Reference proteome</keyword>
<organism evidence="1 2">
    <name type="scientific">Platanthera guangdongensis</name>
    <dbReference type="NCBI Taxonomy" id="2320717"/>
    <lineage>
        <taxon>Eukaryota</taxon>
        <taxon>Viridiplantae</taxon>
        <taxon>Streptophyta</taxon>
        <taxon>Embryophyta</taxon>
        <taxon>Tracheophyta</taxon>
        <taxon>Spermatophyta</taxon>
        <taxon>Magnoliopsida</taxon>
        <taxon>Liliopsida</taxon>
        <taxon>Asparagales</taxon>
        <taxon>Orchidaceae</taxon>
        <taxon>Orchidoideae</taxon>
        <taxon>Orchideae</taxon>
        <taxon>Orchidinae</taxon>
        <taxon>Platanthera</taxon>
    </lineage>
</organism>
<dbReference type="Proteomes" id="UP001412067">
    <property type="component" value="Unassembled WGS sequence"/>
</dbReference>
<gene>
    <name evidence="1" type="primary">ASHR1</name>
    <name evidence="1" type="ORF">KSP40_PGU021543</name>
</gene>
<name>A0ABR2MR22_9ASPA</name>
<reference evidence="1 2" key="1">
    <citation type="journal article" date="2022" name="Nat. Plants">
        <title>Genomes of leafy and leafless Platanthera orchids illuminate the evolution of mycoheterotrophy.</title>
        <authorList>
            <person name="Li M.H."/>
            <person name="Liu K.W."/>
            <person name="Li Z."/>
            <person name="Lu H.C."/>
            <person name="Ye Q.L."/>
            <person name="Zhang D."/>
            <person name="Wang J.Y."/>
            <person name="Li Y.F."/>
            <person name="Zhong Z.M."/>
            <person name="Liu X."/>
            <person name="Yu X."/>
            <person name="Liu D.K."/>
            <person name="Tu X.D."/>
            <person name="Liu B."/>
            <person name="Hao Y."/>
            <person name="Liao X.Y."/>
            <person name="Jiang Y.T."/>
            <person name="Sun W.H."/>
            <person name="Chen J."/>
            <person name="Chen Y.Q."/>
            <person name="Ai Y."/>
            <person name="Zhai J.W."/>
            <person name="Wu S.S."/>
            <person name="Zhou Z."/>
            <person name="Hsiao Y.Y."/>
            <person name="Wu W.L."/>
            <person name="Chen Y.Y."/>
            <person name="Lin Y.F."/>
            <person name="Hsu J.L."/>
            <person name="Li C.Y."/>
            <person name="Wang Z.W."/>
            <person name="Zhao X."/>
            <person name="Zhong W.Y."/>
            <person name="Ma X.K."/>
            <person name="Ma L."/>
            <person name="Huang J."/>
            <person name="Chen G.Z."/>
            <person name="Huang M.Z."/>
            <person name="Huang L."/>
            <person name="Peng D.H."/>
            <person name="Luo Y.B."/>
            <person name="Zou S.Q."/>
            <person name="Chen S.P."/>
            <person name="Lan S."/>
            <person name="Tsai W.C."/>
            <person name="Van de Peer Y."/>
            <person name="Liu Z.J."/>
        </authorList>
    </citation>
    <scope>NUCLEOTIDE SEQUENCE [LARGE SCALE GENOMIC DNA]</scope>
    <source>
        <strain evidence="1">Lor288</strain>
    </source>
</reference>
<dbReference type="EMBL" id="JBBWWR010000005">
    <property type="protein sequence ID" value="KAK8965916.1"/>
    <property type="molecule type" value="Genomic_DNA"/>
</dbReference>
<sequence length="78" mass="8713">MFRSPDLSFSRSAAAASIADSLSKSSLQILEQTENALKSFTEAAEILRITHGISTPFMKELFSKLEEARAEHYYKRSA</sequence>